<reference evidence="2" key="1">
    <citation type="submission" date="2024-05" db="EMBL/GenBank/DDBJ databases">
        <title>30 novel species of actinomycetes from the DSMZ collection.</title>
        <authorList>
            <person name="Nouioui I."/>
        </authorList>
    </citation>
    <scope>NUCLEOTIDE SEQUENCE</scope>
    <source>
        <strain evidence="2">DSM 41014</strain>
    </source>
</reference>
<comment type="caution">
    <text evidence="2">The sequence shown here is derived from an EMBL/GenBank/DDBJ whole genome shotgun (WGS) entry which is preliminary data.</text>
</comment>
<sequence length="283" mass="29628">MIDDTTEPAAGSRNIPALLADLRSRKQSRTVRLTGSPGGTLHLRDGLVVAMETPAAPNVESLLLRSGRITEEAWSAVCAADTTHDRLAEELVAQELVGAGELEIISLSALFDAAFALSLSRPEGWEVTEPVPVLYRNAGITPERLVTEISRRTGLLAGGPGSVAEFARTRMQLAAPAQLPGAVGALPARHQDVLANTDGRRTPRDIAFALGRGLFAVMLDLRRLLALGLVQPTAPLTPQRPSTATRTPSAPVPAPPAAVPLPRRLPGRNAPTPAPAPPATGAP</sequence>
<accession>A0ABU2UTH3</accession>
<proteinExistence type="predicted"/>
<keyword evidence="3" id="KW-1185">Reference proteome</keyword>
<evidence type="ECO:0000313" key="2">
    <source>
        <dbReference type="EMBL" id="MDT0476582.1"/>
    </source>
</evidence>
<feature type="region of interest" description="Disordered" evidence="1">
    <location>
        <begin position="233"/>
        <end position="283"/>
    </location>
</feature>
<organism evidence="2 3">
    <name type="scientific">Streptomyces hintoniae</name>
    <dbReference type="NCBI Taxonomy" id="3075521"/>
    <lineage>
        <taxon>Bacteria</taxon>
        <taxon>Bacillati</taxon>
        <taxon>Actinomycetota</taxon>
        <taxon>Actinomycetes</taxon>
        <taxon>Kitasatosporales</taxon>
        <taxon>Streptomycetaceae</taxon>
        <taxon>Streptomyces</taxon>
    </lineage>
</organism>
<dbReference type="Proteomes" id="UP001180489">
    <property type="component" value="Unassembled WGS sequence"/>
</dbReference>
<gene>
    <name evidence="2" type="ORF">RM863_31095</name>
</gene>
<dbReference type="EMBL" id="JAVRFF010000044">
    <property type="protein sequence ID" value="MDT0476582.1"/>
    <property type="molecule type" value="Genomic_DNA"/>
</dbReference>
<evidence type="ECO:0008006" key="4">
    <source>
        <dbReference type="Google" id="ProtNLM"/>
    </source>
</evidence>
<name>A0ABU2UTH3_9ACTN</name>
<evidence type="ECO:0000313" key="3">
    <source>
        <dbReference type="Proteomes" id="UP001180489"/>
    </source>
</evidence>
<feature type="compositionally biased region" description="Pro residues" evidence="1">
    <location>
        <begin position="250"/>
        <end position="259"/>
    </location>
</feature>
<evidence type="ECO:0000256" key="1">
    <source>
        <dbReference type="SAM" id="MobiDB-lite"/>
    </source>
</evidence>
<protein>
    <recommendedName>
        <fullName evidence="4">DUF4388 domain-containing protein</fullName>
    </recommendedName>
</protein>
<feature type="compositionally biased region" description="Low complexity" evidence="1">
    <location>
        <begin position="240"/>
        <end position="249"/>
    </location>
</feature>
<feature type="compositionally biased region" description="Pro residues" evidence="1">
    <location>
        <begin position="272"/>
        <end position="283"/>
    </location>
</feature>
<dbReference type="RefSeq" id="WP_311637161.1">
    <property type="nucleotide sequence ID" value="NZ_JAVRFF010000044.1"/>
</dbReference>